<dbReference type="Proteomes" id="UP000192343">
    <property type="component" value="Unassembled WGS sequence"/>
</dbReference>
<evidence type="ECO:0000256" key="2">
    <source>
        <dbReference type="ARBA" id="ARBA00022448"/>
    </source>
</evidence>
<dbReference type="GO" id="GO:0015297">
    <property type="term" value="F:antiporter activity"/>
    <property type="evidence" value="ECO:0007669"/>
    <property type="project" value="InterPro"/>
</dbReference>
<reference evidence="8 9" key="1">
    <citation type="submission" date="2017-03" db="EMBL/GenBank/DDBJ databases">
        <title>Draft Genome sequence of Marispirochaeta sp. strain JC444.</title>
        <authorList>
            <person name="Shivani Y."/>
            <person name="Subhash Y."/>
            <person name="Sasikala C."/>
            <person name="Ramana C."/>
        </authorList>
    </citation>
    <scope>NUCLEOTIDE SEQUENCE [LARGE SCALE GENOMIC DNA]</scope>
    <source>
        <strain evidence="8 9">JC444</strain>
    </source>
</reference>
<feature type="transmembrane region" description="Helical" evidence="7">
    <location>
        <begin position="393"/>
        <end position="412"/>
    </location>
</feature>
<dbReference type="PANTHER" id="PTHR43549:SF3">
    <property type="entry name" value="MULTIDRUG RESISTANCE PROTEIN YPNP-RELATED"/>
    <property type="match status" value="1"/>
</dbReference>
<feature type="transmembrane region" description="Helical" evidence="7">
    <location>
        <begin position="167"/>
        <end position="188"/>
    </location>
</feature>
<accession>A0A1Y1RZH2</accession>
<keyword evidence="3" id="KW-1003">Cell membrane</keyword>
<evidence type="ECO:0000256" key="1">
    <source>
        <dbReference type="ARBA" id="ARBA00004651"/>
    </source>
</evidence>
<sequence length="455" mass="48883">MPGSTQRATLTSGDPGSQVFGMAVPMLAGILGMVAFNLADTYFVGRLGTIPLAAMSFTFPLVFVVNSIALGLGVGTSTLVSRAIGSGDDGEVRRIVTSALMFAFFLVVILVSLLRPLLEPIFISLGADQQTLPYILDYMNIWLFGMPFVVFPMLGNNALRATGDTRTPALIMIIGATMNVIIDPLLIFGPGPFPVMGIKGAALATVIGRATTLSISMTIISRRERMIGFHGLRPAVILGIWKRLIFVGLPAMATNMIMPVSVGIITRLISVYGPAAVAGFGVASRIETFVLAFMRALASVIVPFVGQNSAAREYGRSVQGLRAASLYSMLWGLLWVAAVILGRHQIAGIFSDNPEVVEVTSLYLLIVTASYGFHGVLLIVSSGFNGLNRPLRSAMVSLTRMFLLYIPLALFLRYLFGVAGIFGAAFLANVAGGIFSYLWIMHSIHEEEERYIQSQ</sequence>
<keyword evidence="2" id="KW-0813">Transport</keyword>
<dbReference type="Pfam" id="PF01554">
    <property type="entry name" value="MatE"/>
    <property type="match status" value="2"/>
</dbReference>
<evidence type="ECO:0000313" key="8">
    <source>
        <dbReference type="EMBL" id="ORC36224.1"/>
    </source>
</evidence>
<gene>
    <name evidence="8" type="ORF">B4O97_06430</name>
</gene>
<feature type="transmembrane region" description="Helical" evidence="7">
    <location>
        <begin position="51"/>
        <end position="75"/>
    </location>
</feature>
<feature type="transmembrane region" description="Helical" evidence="7">
    <location>
        <begin position="20"/>
        <end position="39"/>
    </location>
</feature>
<name>A0A1Y1RZH2_9SPIO</name>
<feature type="transmembrane region" description="Helical" evidence="7">
    <location>
        <begin position="95"/>
        <end position="114"/>
    </location>
</feature>
<evidence type="ECO:0000313" key="9">
    <source>
        <dbReference type="Proteomes" id="UP000192343"/>
    </source>
</evidence>
<feature type="transmembrane region" description="Helical" evidence="7">
    <location>
        <begin position="289"/>
        <end position="311"/>
    </location>
</feature>
<comment type="caution">
    <text evidence="8">The sequence shown here is derived from an EMBL/GenBank/DDBJ whole genome shotgun (WGS) entry which is preliminary data.</text>
</comment>
<evidence type="ECO:0000256" key="5">
    <source>
        <dbReference type="ARBA" id="ARBA00022989"/>
    </source>
</evidence>
<evidence type="ECO:0000256" key="7">
    <source>
        <dbReference type="SAM" id="Phobius"/>
    </source>
</evidence>
<protein>
    <recommendedName>
        <fullName evidence="10">MATE family efflux transporter</fullName>
    </recommendedName>
</protein>
<keyword evidence="5 7" id="KW-1133">Transmembrane helix</keyword>
<dbReference type="NCBIfam" id="TIGR00797">
    <property type="entry name" value="matE"/>
    <property type="match status" value="1"/>
</dbReference>
<dbReference type="AlphaFoldDB" id="A0A1Y1RZH2"/>
<evidence type="ECO:0000256" key="6">
    <source>
        <dbReference type="ARBA" id="ARBA00023136"/>
    </source>
</evidence>
<evidence type="ECO:0000256" key="3">
    <source>
        <dbReference type="ARBA" id="ARBA00022475"/>
    </source>
</evidence>
<dbReference type="EMBL" id="MWQY01000006">
    <property type="protein sequence ID" value="ORC36224.1"/>
    <property type="molecule type" value="Genomic_DNA"/>
</dbReference>
<keyword evidence="9" id="KW-1185">Reference proteome</keyword>
<feature type="transmembrane region" description="Helical" evidence="7">
    <location>
        <begin position="200"/>
        <end position="220"/>
    </location>
</feature>
<feature type="transmembrane region" description="Helical" evidence="7">
    <location>
        <begin position="323"/>
        <end position="342"/>
    </location>
</feature>
<dbReference type="InterPro" id="IPR048279">
    <property type="entry name" value="MdtK-like"/>
</dbReference>
<comment type="subcellular location">
    <subcellularLocation>
        <location evidence="1">Cell membrane</location>
        <topology evidence="1">Multi-pass membrane protein</topology>
    </subcellularLocation>
</comment>
<dbReference type="InterPro" id="IPR052031">
    <property type="entry name" value="Membrane_Transporter-Flippase"/>
</dbReference>
<dbReference type="InterPro" id="IPR002528">
    <property type="entry name" value="MATE_fam"/>
</dbReference>
<feature type="transmembrane region" description="Helical" evidence="7">
    <location>
        <begin position="135"/>
        <end position="155"/>
    </location>
</feature>
<proteinExistence type="predicted"/>
<dbReference type="GO" id="GO:0005886">
    <property type="term" value="C:plasma membrane"/>
    <property type="evidence" value="ECO:0007669"/>
    <property type="project" value="UniProtKB-SubCell"/>
</dbReference>
<feature type="transmembrane region" description="Helical" evidence="7">
    <location>
        <begin position="362"/>
        <end position="381"/>
    </location>
</feature>
<feature type="transmembrane region" description="Helical" evidence="7">
    <location>
        <begin position="418"/>
        <end position="440"/>
    </location>
</feature>
<dbReference type="GO" id="GO:0042910">
    <property type="term" value="F:xenobiotic transmembrane transporter activity"/>
    <property type="evidence" value="ECO:0007669"/>
    <property type="project" value="InterPro"/>
</dbReference>
<dbReference type="PANTHER" id="PTHR43549">
    <property type="entry name" value="MULTIDRUG RESISTANCE PROTEIN YPNP-RELATED"/>
    <property type="match status" value="1"/>
</dbReference>
<organism evidence="8 9">
    <name type="scientific">Marispirochaeta aestuarii</name>
    <dbReference type="NCBI Taxonomy" id="1963862"/>
    <lineage>
        <taxon>Bacteria</taxon>
        <taxon>Pseudomonadati</taxon>
        <taxon>Spirochaetota</taxon>
        <taxon>Spirochaetia</taxon>
        <taxon>Spirochaetales</taxon>
        <taxon>Spirochaetaceae</taxon>
        <taxon>Marispirochaeta</taxon>
    </lineage>
</organism>
<dbReference type="OrthoDB" id="9811110at2"/>
<dbReference type="STRING" id="1963862.B4O97_06430"/>
<evidence type="ECO:0000256" key="4">
    <source>
        <dbReference type="ARBA" id="ARBA00022692"/>
    </source>
</evidence>
<dbReference type="PIRSF" id="PIRSF006603">
    <property type="entry name" value="DinF"/>
    <property type="match status" value="1"/>
</dbReference>
<dbReference type="RefSeq" id="WP_083049337.1">
    <property type="nucleotide sequence ID" value="NZ_MWQY01000006.1"/>
</dbReference>
<keyword evidence="6 7" id="KW-0472">Membrane</keyword>
<evidence type="ECO:0008006" key="10">
    <source>
        <dbReference type="Google" id="ProtNLM"/>
    </source>
</evidence>
<keyword evidence="4 7" id="KW-0812">Transmembrane</keyword>